<keyword evidence="1" id="KW-0227">DNA damage</keyword>
<protein>
    <recommendedName>
        <fullName evidence="4">Uracil-DNA glycosylase-like domain-containing protein</fullName>
    </recommendedName>
</protein>
<dbReference type="PATRIC" id="fig|1486262.3.peg.2264"/>
<dbReference type="GO" id="GO:0006285">
    <property type="term" value="P:base-excision repair, AP site formation"/>
    <property type="evidence" value="ECO:0007669"/>
    <property type="project" value="InterPro"/>
</dbReference>
<dbReference type="PANTHER" id="PTHR12159:SF9">
    <property type="entry name" value="G_T MISMATCH-SPECIFIC THYMINE DNA GLYCOSYLASE"/>
    <property type="match status" value="1"/>
</dbReference>
<gene>
    <name evidence="5" type="ORF">TM49_10920</name>
</gene>
<evidence type="ECO:0000259" key="4">
    <source>
        <dbReference type="Pfam" id="PF03167"/>
    </source>
</evidence>
<dbReference type="AlphaFoldDB" id="A0A0D5LPB8"/>
<keyword evidence="2" id="KW-0378">Hydrolase</keyword>
<sequence length="164" mass="18243">MIDLLAPNLRIVFCGTAKGIISARTGSFYANPSNRFYRTLHDTGLTDRQVDPKAFGDLLGFGIGLTDLNQRESGMDKVLSAEHFDIEAFRQKMVAFRPGVIAFTSLNAARIYFGDRKIAAGLQSKKLENIPIFALPSTSGANGHWTKDRHHWYQLAETLRTAPE</sequence>
<dbReference type="PANTHER" id="PTHR12159">
    <property type="entry name" value="G/T AND G/U MISMATCH-SPECIFIC DNA GLYCOSYLASE"/>
    <property type="match status" value="1"/>
</dbReference>
<evidence type="ECO:0000256" key="2">
    <source>
        <dbReference type="ARBA" id="ARBA00022801"/>
    </source>
</evidence>
<evidence type="ECO:0000256" key="3">
    <source>
        <dbReference type="ARBA" id="ARBA00023204"/>
    </source>
</evidence>
<evidence type="ECO:0000256" key="1">
    <source>
        <dbReference type="ARBA" id="ARBA00022763"/>
    </source>
</evidence>
<dbReference type="EMBL" id="CP010803">
    <property type="protein sequence ID" value="AJY46069.1"/>
    <property type="molecule type" value="Genomic_DNA"/>
</dbReference>
<keyword evidence="3" id="KW-0234">DNA repair</keyword>
<accession>A0A0D5LPB8</accession>
<dbReference type="STRING" id="1486262.TM49_10920"/>
<name>A0A0D5LPB8_MAREN</name>
<dbReference type="CDD" id="cd10028">
    <property type="entry name" value="UDG-F2_TDG_MUG"/>
    <property type="match status" value="1"/>
</dbReference>
<dbReference type="Pfam" id="PF03167">
    <property type="entry name" value="UDG"/>
    <property type="match status" value="1"/>
</dbReference>
<evidence type="ECO:0000313" key="5">
    <source>
        <dbReference type="EMBL" id="AJY46069.1"/>
    </source>
</evidence>
<dbReference type="OrthoDB" id="9799921at2"/>
<reference evidence="5 6" key="1">
    <citation type="journal article" date="2015" name="Genome Announc.">
        <title>Complete genome sequence of Martelella endophytica YC6887, which has antifungal activity associated with a halophyte.</title>
        <authorList>
            <person name="Khan A."/>
            <person name="Khan H."/>
            <person name="Chung E.J."/>
            <person name="Hossain M.T."/>
            <person name="Chung Y.R."/>
        </authorList>
    </citation>
    <scope>NUCLEOTIDE SEQUENCE [LARGE SCALE GENOMIC DNA]</scope>
    <source>
        <strain evidence="5">YC6887</strain>
    </source>
</reference>
<keyword evidence="6" id="KW-1185">Reference proteome</keyword>
<dbReference type="Gene3D" id="3.40.470.10">
    <property type="entry name" value="Uracil-DNA glycosylase-like domain"/>
    <property type="match status" value="1"/>
</dbReference>
<dbReference type="SUPFAM" id="SSF52141">
    <property type="entry name" value="Uracil-DNA glycosylase-like"/>
    <property type="match status" value="1"/>
</dbReference>
<dbReference type="RefSeq" id="WP_045681232.1">
    <property type="nucleotide sequence ID" value="NZ_CP010803.1"/>
</dbReference>
<evidence type="ECO:0000313" key="6">
    <source>
        <dbReference type="Proteomes" id="UP000032611"/>
    </source>
</evidence>
<dbReference type="GO" id="GO:0004844">
    <property type="term" value="F:uracil DNA N-glycosylase activity"/>
    <property type="evidence" value="ECO:0007669"/>
    <property type="project" value="TreeGrafter"/>
</dbReference>
<dbReference type="InterPro" id="IPR015637">
    <property type="entry name" value="MUG/TDG"/>
</dbReference>
<organism evidence="5 6">
    <name type="scientific">Martelella endophytica</name>
    <dbReference type="NCBI Taxonomy" id="1486262"/>
    <lineage>
        <taxon>Bacteria</taxon>
        <taxon>Pseudomonadati</taxon>
        <taxon>Pseudomonadota</taxon>
        <taxon>Alphaproteobacteria</taxon>
        <taxon>Hyphomicrobiales</taxon>
        <taxon>Aurantimonadaceae</taxon>
        <taxon>Martelella</taxon>
    </lineage>
</organism>
<dbReference type="KEGG" id="mey:TM49_10920"/>
<dbReference type="InterPro" id="IPR036895">
    <property type="entry name" value="Uracil-DNA_glycosylase-like_sf"/>
</dbReference>
<feature type="domain" description="Uracil-DNA glycosylase-like" evidence="4">
    <location>
        <begin position="4"/>
        <end position="152"/>
    </location>
</feature>
<dbReference type="Proteomes" id="UP000032611">
    <property type="component" value="Chromosome"/>
</dbReference>
<dbReference type="InterPro" id="IPR005122">
    <property type="entry name" value="Uracil-DNA_glycosylase-like"/>
</dbReference>
<dbReference type="HOGENOM" id="CLU_042829_3_2_5"/>
<proteinExistence type="predicted"/>
<dbReference type="GO" id="GO:0008263">
    <property type="term" value="F:pyrimidine-specific mismatch base pair DNA N-glycosylase activity"/>
    <property type="evidence" value="ECO:0007669"/>
    <property type="project" value="TreeGrafter"/>
</dbReference>